<dbReference type="EMBL" id="CP000103">
    <property type="protein sequence ID" value="ABB73918.1"/>
    <property type="molecule type" value="Genomic_DNA"/>
</dbReference>
<feature type="binding site" evidence="5">
    <location>
        <position position="224"/>
    </location>
    <ligand>
        <name>ATP</name>
        <dbReference type="ChEBI" id="CHEBI:30616"/>
    </ligand>
</feature>
<feature type="domain" description="ATP-grasp" evidence="7">
    <location>
        <begin position="109"/>
        <end position="308"/>
    </location>
</feature>
<dbReference type="FunFam" id="3.30.470.20:FF:000029">
    <property type="entry name" value="N5-carboxyaminoimidazole ribonucleotide synthase"/>
    <property type="match status" value="1"/>
</dbReference>
<reference evidence="8 10" key="3">
    <citation type="journal article" date="2008" name="Appl. Environ. Microbiol.">
        <title>Complete genome sequence of Nitrosospira multiformis, an ammonia-oxidizing bacterium from the soil environment.</title>
        <authorList>
            <person name="Norton J.M."/>
            <person name="Klotz M.G."/>
            <person name="Stein L.Y."/>
            <person name="Arp D.J."/>
            <person name="Bottomley P.J."/>
            <person name="Chain P.S."/>
            <person name="Hauser L.J."/>
            <person name="Land M.L."/>
            <person name="Larimer F.W."/>
            <person name="Shin M.W."/>
            <person name="Starkenburg S.R."/>
        </authorList>
    </citation>
    <scope>NUCLEOTIDE SEQUENCE [LARGE SCALE GENOMIC DNA]</scope>
    <source>
        <strain evidence="8">ATCC 25196</strain>
        <strain evidence="10">ATCC 25196 / NCIMB 11849 / C 71</strain>
    </source>
</reference>
<dbReference type="HAMAP" id="MF_01928">
    <property type="entry name" value="PurK"/>
    <property type="match status" value="1"/>
</dbReference>
<evidence type="ECO:0000313" key="11">
    <source>
        <dbReference type="Proteomes" id="UP000236751"/>
    </source>
</evidence>
<organism evidence="8 10">
    <name type="scientific">Nitrosospira multiformis (strain ATCC 25196 / NCIMB 11849 / C 71)</name>
    <dbReference type="NCBI Taxonomy" id="323848"/>
    <lineage>
        <taxon>Bacteria</taxon>
        <taxon>Pseudomonadati</taxon>
        <taxon>Pseudomonadota</taxon>
        <taxon>Betaproteobacteria</taxon>
        <taxon>Nitrosomonadales</taxon>
        <taxon>Nitrosomonadaceae</taxon>
        <taxon>Nitrosospira</taxon>
    </lineage>
</organism>
<dbReference type="InterPro" id="IPR016185">
    <property type="entry name" value="PreATP-grasp_dom_sf"/>
</dbReference>
<dbReference type="GO" id="GO:0004638">
    <property type="term" value="F:phosphoribosylaminoimidazole carboxylase activity"/>
    <property type="evidence" value="ECO:0007669"/>
    <property type="project" value="InterPro"/>
</dbReference>
<evidence type="ECO:0000256" key="6">
    <source>
        <dbReference type="RuleBase" id="RU361200"/>
    </source>
</evidence>
<dbReference type="KEGG" id="nmu:Nmul_A0611"/>
<comment type="function">
    <text evidence="5">Catalyzes the ATP-dependent conversion of 5-aminoimidazole ribonucleotide (AIR) and HCO(3)(-) to N5-carboxyaminoimidazole ribonucleotide (N5-CAIR).</text>
</comment>
<dbReference type="Pfam" id="PF22660">
    <property type="entry name" value="RS_preATP-grasp-like"/>
    <property type="match status" value="1"/>
</dbReference>
<accession>Q2YBF3</accession>
<dbReference type="NCBIfam" id="TIGR01161">
    <property type="entry name" value="purK"/>
    <property type="match status" value="1"/>
</dbReference>
<gene>
    <name evidence="5 6" type="primary">purK</name>
    <name evidence="8" type="ordered locus">Nmul_A0611</name>
    <name evidence="9" type="ORF">SAMN05216403_13511</name>
</gene>
<dbReference type="Pfam" id="PF02222">
    <property type="entry name" value="ATP-grasp"/>
    <property type="match status" value="1"/>
</dbReference>
<name>Q2YBF3_NITMU</name>
<dbReference type="Proteomes" id="UP000002718">
    <property type="component" value="Chromosome"/>
</dbReference>
<dbReference type="NCBIfam" id="NF004676">
    <property type="entry name" value="PRK06019.1-2"/>
    <property type="match status" value="1"/>
</dbReference>
<dbReference type="OrthoDB" id="9804625at2"/>
<dbReference type="GO" id="GO:0046872">
    <property type="term" value="F:metal ion binding"/>
    <property type="evidence" value="ECO:0007669"/>
    <property type="project" value="InterPro"/>
</dbReference>
<feature type="binding site" evidence="5">
    <location>
        <position position="105"/>
    </location>
    <ligand>
        <name>ATP</name>
        <dbReference type="ChEBI" id="CHEBI:30616"/>
    </ligand>
</feature>
<keyword evidence="8" id="KW-0456">Lyase</keyword>
<protein>
    <recommendedName>
        <fullName evidence="5 6">N5-carboxyaminoimidazole ribonucleotide synthase</fullName>
        <shortName evidence="5 6">N5-CAIR synthase</shortName>
        <ecNumber evidence="5 6">6.3.4.18</ecNumber>
    </recommendedName>
    <alternativeName>
        <fullName evidence="5 6">5-(carboxyamino)imidazole ribonucleotide synthetase</fullName>
    </alternativeName>
</protein>
<comment type="subunit">
    <text evidence="5 6">Homodimer.</text>
</comment>
<dbReference type="InterPro" id="IPR054350">
    <property type="entry name" value="PurT/PurK_preATP-grasp"/>
</dbReference>
<dbReference type="UniPathway" id="UPA00074">
    <property type="reaction ID" value="UER00942"/>
</dbReference>
<keyword evidence="3 5" id="KW-0658">Purine biosynthesis</keyword>
<evidence type="ECO:0000313" key="8">
    <source>
        <dbReference type="EMBL" id="ABB73918.1"/>
    </source>
</evidence>
<keyword evidence="1 5" id="KW-0436">Ligase</keyword>
<dbReference type="EC" id="6.3.4.18" evidence="5 6"/>
<feature type="binding site" evidence="5">
    <location>
        <begin position="193"/>
        <end position="196"/>
    </location>
    <ligand>
        <name>ATP</name>
        <dbReference type="ChEBI" id="CHEBI:30616"/>
    </ligand>
</feature>
<comment type="catalytic activity">
    <reaction evidence="5 6">
        <text>5-amino-1-(5-phospho-beta-D-ribosyl)imidazole + hydrogencarbonate + ATP = 5-carboxyamino-1-(5-phospho-D-ribosyl)imidazole + ADP + phosphate + 2 H(+)</text>
        <dbReference type="Rhea" id="RHEA:19317"/>
        <dbReference type="ChEBI" id="CHEBI:15378"/>
        <dbReference type="ChEBI" id="CHEBI:17544"/>
        <dbReference type="ChEBI" id="CHEBI:30616"/>
        <dbReference type="ChEBI" id="CHEBI:43474"/>
        <dbReference type="ChEBI" id="CHEBI:58730"/>
        <dbReference type="ChEBI" id="CHEBI:137981"/>
        <dbReference type="ChEBI" id="CHEBI:456216"/>
        <dbReference type="EC" id="6.3.4.18"/>
    </reaction>
</comment>
<comment type="pathway">
    <text evidence="5 6">Purine metabolism; IMP biosynthesis via de novo pathway; 5-amino-1-(5-phospho-D-ribosyl)imidazole-4-carboxylate from 5-amino-1-(5-phospho-D-ribosyl)imidazole (N5-CAIR route): step 1/2.</text>
</comment>
<comment type="function">
    <text evidence="6">Catalyzes the ATP-dependent conversion of 5-aminoimidazole ribonucleotide (AIR) and HCO(3)- to N5-carboxyaminoimidazole ribonucleotide (N5-CAIR).</text>
</comment>
<dbReference type="GO" id="GO:0006189">
    <property type="term" value="P:'de novo' IMP biosynthetic process"/>
    <property type="evidence" value="ECO:0007669"/>
    <property type="project" value="UniProtKB-UniRule"/>
</dbReference>
<feature type="binding site" evidence="5">
    <location>
        <begin position="278"/>
        <end position="279"/>
    </location>
    <ligand>
        <name>ATP</name>
        <dbReference type="ChEBI" id="CHEBI:30616"/>
    </ligand>
</feature>
<dbReference type="InterPro" id="IPR011761">
    <property type="entry name" value="ATP-grasp"/>
</dbReference>
<dbReference type="NCBIfam" id="NF004675">
    <property type="entry name" value="PRK06019.1-1"/>
    <property type="match status" value="1"/>
</dbReference>
<evidence type="ECO:0000256" key="4">
    <source>
        <dbReference type="ARBA" id="ARBA00022840"/>
    </source>
</evidence>
<dbReference type="GO" id="GO:0005829">
    <property type="term" value="C:cytosol"/>
    <property type="evidence" value="ECO:0007669"/>
    <property type="project" value="TreeGrafter"/>
</dbReference>
<evidence type="ECO:0000256" key="1">
    <source>
        <dbReference type="ARBA" id="ARBA00022598"/>
    </source>
</evidence>
<evidence type="ECO:0000256" key="5">
    <source>
        <dbReference type="HAMAP-Rule" id="MF_01928"/>
    </source>
</evidence>
<evidence type="ECO:0000313" key="9">
    <source>
        <dbReference type="EMBL" id="SEG13992.1"/>
    </source>
</evidence>
<dbReference type="EMBL" id="FNVK01000035">
    <property type="protein sequence ID" value="SEG13992.1"/>
    <property type="molecule type" value="Genomic_DNA"/>
</dbReference>
<comment type="similarity">
    <text evidence="5 6">Belongs to the PurK/PurT family.</text>
</comment>
<keyword evidence="10" id="KW-1185">Reference proteome</keyword>
<dbReference type="NCBIfam" id="NF004677">
    <property type="entry name" value="PRK06019.1-3"/>
    <property type="match status" value="1"/>
</dbReference>
<dbReference type="RefSeq" id="WP_011379969.1">
    <property type="nucleotide sequence ID" value="NC_007614.1"/>
</dbReference>
<evidence type="ECO:0000259" key="7">
    <source>
        <dbReference type="PROSITE" id="PS50975"/>
    </source>
</evidence>
<dbReference type="SUPFAM" id="SSF52440">
    <property type="entry name" value="PreATP-grasp domain"/>
    <property type="match status" value="1"/>
</dbReference>
<dbReference type="InterPro" id="IPR011054">
    <property type="entry name" value="Rudment_hybrid_motif"/>
</dbReference>
<evidence type="ECO:0000256" key="2">
    <source>
        <dbReference type="ARBA" id="ARBA00022741"/>
    </source>
</evidence>
<proteinExistence type="inferred from homology"/>
<keyword evidence="2 5" id="KW-0547">Nucleotide-binding</keyword>
<dbReference type="InterPro" id="IPR040686">
    <property type="entry name" value="PurK_C"/>
</dbReference>
<sequence>MSTRPGAMLGLLGGGQLGRMFTMAAQSLGYSVTVLDPEERSPAGSIAERHLRADYLDREALNELASTCAGVTTEFENVPAEALRVLAERCIVSPAAESVAIAQDRILEKNFLAANGFGVAPYTVIQNARTSQDATNPDGALPQRQPQFFPDLFPGILKVSRFGYDGKGQVRVSNASELDSAFAGLNRESCVLEKLLPLEREVSVIVSRGFDGEVVTFPVSENQHCNGILDISIVPARVSPEIARNACDIAIRIAEKLDYRGVLCVEFFVLAEGRLLVNEIAPRPHNSGHYSINACVTSQFEQQVRILCRMPLGSTSMHGAAVMVNLLGDLWQKGEPEWEQVLRHSDVKLHLYGKRDARPGRKMGHYTVLAETTDAALRLALEIKQSLQPSHSTLETHESPRNESRN</sequence>
<dbReference type="PROSITE" id="PS50975">
    <property type="entry name" value="ATP_GRASP"/>
    <property type="match status" value="1"/>
</dbReference>
<evidence type="ECO:0000313" key="10">
    <source>
        <dbReference type="Proteomes" id="UP000002718"/>
    </source>
</evidence>
<dbReference type="Proteomes" id="UP000236751">
    <property type="component" value="Unassembled WGS sequence"/>
</dbReference>
<reference evidence="9 11" key="4">
    <citation type="submission" date="2016-10" db="EMBL/GenBank/DDBJ databases">
        <authorList>
            <person name="de Groot N.N."/>
        </authorList>
    </citation>
    <scope>NUCLEOTIDE SEQUENCE [LARGE SCALE GENOMIC DNA]</scope>
    <source>
        <strain evidence="9 11">Nl13</strain>
    </source>
</reference>
<dbReference type="Pfam" id="PF17769">
    <property type="entry name" value="PurK_C"/>
    <property type="match status" value="1"/>
</dbReference>
<dbReference type="PANTHER" id="PTHR11609">
    <property type="entry name" value="PURINE BIOSYNTHESIS PROTEIN 6/7, PUR6/7"/>
    <property type="match status" value="1"/>
</dbReference>
<dbReference type="GO" id="GO:0034028">
    <property type="term" value="F:5-(carboxyamino)imidazole ribonucleotide synthase activity"/>
    <property type="evidence" value="ECO:0007669"/>
    <property type="project" value="UniProtKB-UniRule"/>
</dbReference>
<dbReference type="InterPro" id="IPR005875">
    <property type="entry name" value="PurK"/>
</dbReference>
<feature type="binding site" evidence="5">
    <location>
        <begin position="163"/>
        <end position="169"/>
    </location>
    <ligand>
        <name>ATP</name>
        <dbReference type="ChEBI" id="CHEBI:30616"/>
    </ligand>
</feature>
<dbReference type="AlphaFoldDB" id="Q2YBF3"/>
<feature type="binding site" evidence="5">
    <location>
        <position position="158"/>
    </location>
    <ligand>
        <name>ATP</name>
        <dbReference type="ChEBI" id="CHEBI:30616"/>
    </ligand>
</feature>
<feature type="binding site" evidence="5">
    <location>
        <position position="201"/>
    </location>
    <ligand>
        <name>ATP</name>
        <dbReference type="ChEBI" id="CHEBI:30616"/>
    </ligand>
</feature>
<keyword evidence="4 5" id="KW-0067">ATP-binding</keyword>
<dbReference type="InterPro" id="IPR003135">
    <property type="entry name" value="ATP-grasp_carboxylate-amine"/>
</dbReference>
<dbReference type="HOGENOM" id="CLU_011534_0_1_4"/>
<dbReference type="InterPro" id="IPR013815">
    <property type="entry name" value="ATP_grasp_subdomain_1"/>
</dbReference>
<dbReference type="SUPFAM" id="SSF56059">
    <property type="entry name" value="Glutathione synthetase ATP-binding domain-like"/>
    <property type="match status" value="1"/>
</dbReference>
<dbReference type="Gene3D" id="3.30.1490.20">
    <property type="entry name" value="ATP-grasp fold, A domain"/>
    <property type="match status" value="1"/>
</dbReference>
<dbReference type="GO" id="GO:0005524">
    <property type="term" value="F:ATP binding"/>
    <property type="evidence" value="ECO:0007669"/>
    <property type="project" value="UniProtKB-UniRule"/>
</dbReference>
<evidence type="ECO:0000256" key="3">
    <source>
        <dbReference type="ARBA" id="ARBA00022755"/>
    </source>
</evidence>
<dbReference type="STRING" id="323848.Nmul_A0611"/>
<dbReference type="NCBIfam" id="NF004679">
    <property type="entry name" value="PRK06019.1-5"/>
    <property type="match status" value="1"/>
</dbReference>
<dbReference type="PANTHER" id="PTHR11609:SF5">
    <property type="entry name" value="PHOSPHORIBOSYLAMINOIMIDAZOLE CARBOXYLASE"/>
    <property type="match status" value="1"/>
</dbReference>
<reference evidence="10" key="2">
    <citation type="submission" date="2005-08" db="EMBL/GenBank/DDBJ databases">
        <title>Complete sequence of chromosome 1 of Nitrosospira multiformis ATCC 25196.</title>
        <authorList>
            <person name="Copeland A."/>
            <person name="Lucas S."/>
            <person name="Lapidus A."/>
            <person name="Barry K."/>
            <person name="Detter J.C."/>
            <person name="Glavina T."/>
            <person name="Hammon N."/>
            <person name="Israni S."/>
            <person name="Pitluck S."/>
            <person name="Chain P."/>
            <person name="Malfatti S."/>
            <person name="Shin M."/>
            <person name="Vergez L."/>
            <person name="Schmutz J."/>
            <person name="Larimer F."/>
            <person name="Land M."/>
            <person name="Hauser L."/>
            <person name="Kyrpides N."/>
            <person name="Lykidis A."/>
            <person name="Richardson P."/>
        </authorList>
    </citation>
    <scope>NUCLEOTIDE SEQUENCE [LARGE SCALE GENOMIC DNA]</scope>
    <source>
        <strain evidence="10">ATCC 25196 / NCIMB 11849 / C 71</strain>
    </source>
</reference>
<dbReference type="Gene3D" id="3.40.50.20">
    <property type="match status" value="1"/>
</dbReference>
<dbReference type="Gene3D" id="3.30.470.20">
    <property type="entry name" value="ATP-grasp fold, B domain"/>
    <property type="match status" value="1"/>
</dbReference>
<reference evidence="8" key="1">
    <citation type="submission" date="2005-08" db="EMBL/GenBank/DDBJ databases">
        <title>Complete sequence of Chromosome 1 of Nitrosospira multiformis ATCC 25196.</title>
        <authorList>
            <consortium name="US DOE Joint Genome Institute"/>
            <person name="Copeland A."/>
            <person name="Lucas S."/>
            <person name="Lapidus A."/>
            <person name="Barry K."/>
            <person name="Detter J.C."/>
            <person name="Glavina T."/>
            <person name="Hammon N."/>
            <person name="Israni S."/>
            <person name="Pitluck S."/>
            <person name="Chain P."/>
            <person name="Malfatti S."/>
            <person name="Shin M."/>
            <person name="Vergez L."/>
            <person name="Schmutz J."/>
            <person name="Larimer F."/>
            <person name="Land M."/>
            <person name="Hauser L."/>
            <person name="Kyrpides N."/>
            <person name="Lykidis A."/>
            <person name="Richardson P."/>
        </authorList>
    </citation>
    <scope>NUCLEOTIDE SEQUENCE</scope>
    <source>
        <strain evidence="8">ATCC 25196</strain>
    </source>
</reference>
<dbReference type="eggNOG" id="COG0026">
    <property type="taxonomic scope" value="Bacteria"/>
</dbReference>
<dbReference type="SUPFAM" id="SSF51246">
    <property type="entry name" value="Rudiment single hybrid motif"/>
    <property type="match status" value="1"/>
</dbReference>